<evidence type="ECO:0000256" key="2">
    <source>
        <dbReference type="ARBA" id="ARBA00010869"/>
    </source>
</evidence>
<dbReference type="SUPFAM" id="SSF53686">
    <property type="entry name" value="Tryptophan synthase beta subunit-like PLP-dependent enzymes"/>
    <property type="match status" value="1"/>
</dbReference>
<evidence type="ECO:0000256" key="5">
    <source>
        <dbReference type="ARBA" id="ARBA00041766"/>
    </source>
</evidence>
<dbReference type="Proteomes" id="UP000663880">
    <property type="component" value="Unassembled WGS sequence"/>
</dbReference>
<dbReference type="InterPro" id="IPR001926">
    <property type="entry name" value="TrpB-like_PALP"/>
</dbReference>
<evidence type="ECO:0000313" key="9">
    <source>
        <dbReference type="Proteomes" id="UP000663880"/>
    </source>
</evidence>
<evidence type="ECO:0000256" key="3">
    <source>
        <dbReference type="ARBA" id="ARBA00022898"/>
    </source>
</evidence>
<evidence type="ECO:0000256" key="1">
    <source>
        <dbReference type="ARBA" id="ARBA00001933"/>
    </source>
</evidence>
<dbReference type="GO" id="GO:0006567">
    <property type="term" value="P:L-threonine catabolic process"/>
    <property type="evidence" value="ECO:0007669"/>
    <property type="project" value="TreeGrafter"/>
</dbReference>
<dbReference type="PANTHER" id="PTHR48078:SF19">
    <property type="entry name" value="ACT DOMAIN-CONTAINING PROTEIN"/>
    <property type="match status" value="1"/>
</dbReference>
<comment type="caution">
    <text evidence="8">The sequence shown here is derived from an EMBL/GenBank/DDBJ whole genome shotgun (WGS) entry which is preliminary data.</text>
</comment>
<comment type="similarity">
    <text evidence="2">Belongs to the serine/threonine dehydratase family.</text>
</comment>
<dbReference type="InterPro" id="IPR036052">
    <property type="entry name" value="TrpB-like_PALP_sf"/>
</dbReference>
<reference evidence="8" key="1">
    <citation type="submission" date="2021-02" db="EMBL/GenBank/DDBJ databases">
        <authorList>
            <person name="Steward A R."/>
        </authorList>
    </citation>
    <scope>NUCLEOTIDE SEQUENCE</scope>
</reference>
<sequence>MEKLPKLTFEQEPLKESLGEAPAVLAKRKPVCPTPWCPTSEEQIDPSCDPDFPKTITYKDILTAYRAISEEIPRTALVRSKCCAKFDMEIFYKVEIFYQTGSCNERKAFYALSVLNEDEKCHGVITASLGNWALALAFYGQRLGIPVTVVLPSTTPVYVVGKCHELGAFVVSYGETLDDARRQAFVMLKKRGQVYINGYDNPNVIAASGSIGIEILEQLPETDAIIVPVGGGGLLAGISAAVKHIKPGILVYGVQTKTSRSFFNAMEKGRPYQTVVTHNLATSLIVPTAGYNAFHTARGLIDKMVLVNDDCISRAMLHLVEEEKLIVEGAGASSLAAFMSMPNILPELKKKTVVCVLTGGNIDTLILPRCLERAKIIEGRIVKLSVRLSLDEPWEHLKVLSMIANVGANVIQYLSEKPLLDDDFDKSYLKVLCETRDIGHACTLKRVMERLFPNKCQFYEEPYRPVPICACFPRC</sequence>
<dbReference type="AlphaFoldDB" id="A0A821T0E9"/>
<evidence type="ECO:0000313" key="8">
    <source>
        <dbReference type="EMBL" id="CAF4868319.1"/>
    </source>
</evidence>
<keyword evidence="4" id="KW-0456">Lyase</keyword>
<name>A0A821T0E9_9NEOP</name>
<proteinExistence type="inferred from homology"/>
<protein>
    <recommendedName>
        <fullName evidence="5">L-serine deaminase</fullName>
    </recommendedName>
    <alternativeName>
        <fullName evidence="6">L-threonine dehydratase</fullName>
    </alternativeName>
</protein>
<dbReference type="GO" id="GO:0006565">
    <property type="term" value="P:L-serine catabolic process"/>
    <property type="evidence" value="ECO:0007669"/>
    <property type="project" value="TreeGrafter"/>
</dbReference>
<dbReference type="Gene3D" id="3.40.50.1100">
    <property type="match status" value="2"/>
</dbReference>
<feature type="domain" description="Tryptophan synthase beta chain-like PALP" evidence="7">
    <location>
        <begin position="68"/>
        <end position="359"/>
    </location>
</feature>
<evidence type="ECO:0000256" key="4">
    <source>
        <dbReference type="ARBA" id="ARBA00023239"/>
    </source>
</evidence>
<gene>
    <name evidence="8" type="ORF">PMACD_LOCUS8533</name>
</gene>
<dbReference type="Pfam" id="PF00291">
    <property type="entry name" value="PALP"/>
    <property type="match status" value="1"/>
</dbReference>
<dbReference type="CDD" id="cd01562">
    <property type="entry name" value="Thr-dehyd"/>
    <property type="match status" value="1"/>
</dbReference>
<dbReference type="FunFam" id="3.40.50.1100:FF:000007">
    <property type="entry name" value="L-threonine dehydratase catabolic TdcB"/>
    <property type="match status" value="1"/>
</dbReference>
<accession>A0A821T0E9</accession>
<evidence type="ECO:0000256" key="6">
    <source>
        <dbReference type="ARBA" id="ARBA00042605"/>
    </source>
</evidence>
<keyword evidence="9" id="KW-1185">Reference proteome</keyword>
<dbReference type="PANTHER" id="PTHR48078">
    <property type="entry name" value="THREONINE DEHYDRATASE, MITOCHONDRIAL-RELATED"/>
    <property type="match status" value="1"/>
</dbReference>
<dbReference type="EMBL" id="CAJOBZ010000022">
    <property type="protein sequence ID" value="CAF4868319.1"/>
    <property type="molecule type" value="Genomic_DNA"/>
</dbReference>
<dbReference type="GO" id="GO:0009097">
    <property type="term" value="P:isoleucine biosynthetic process"/>
    <property type="evidence" value="ECO:0007669"/>
    <property type="project" value="TreeGrafter"/>
</dbReference>
<organism evidence="8 9">
    <name type="scientific">Pieris macdunnoughi</name>
    <dbReference type="NCBI Taxonomy" id="345717"/>
    <lineage>
        <taxon>Eukaryota</taxon>
        <taxon>Metazoa</taxon>
        <taxon>Ecdysozoa</taxon>
        <taxon>Arthropoda</taxon>
        <taxon>Hexapoda</taxon>
        <taxon>Insecta</taxon>
        <taxon>Pterygota</taxon>
        <taxon>Neoptera</taxon>
        <taxon>Endopterygota</taxon>
        <taxon>Lepidoptera</taxon>
        <taxon>Glossata</taxon>
        <taxon>Ditrysia</taxon>
        <taxon>Papilionoidea</taxon>
        <taxon>Pieridae</taxon>
        <taxon>Pierinae</taxon>
        <taxon>Pieris</taxon>
    </lineage>
</organism>
<dbReference type="GO" id="GO:0003941">
    <property type="term" value="F:L-serine ammonia-lyase activity"/>
    <property type="evidence" value="ECO:0007669"/>
    <property type="project" value="TreeGrafter"/>
</dbReference>
<dbReference type="OrthoDB" id="4418812at2759"/>
<dbReference type="GO" id="GO:0004794">
    <property type="term" value="F:threonine deaminase activity"/>
    <property type="evidence" value="ECO:0007669"/>
    <property type="project" value="TreeGrafter"/>
</dbReference>
<evidence type="ECO:0000259" key="7">
    <source>
        <dbReference type="Pfam" id="PF00291"/>
    </source>
</evidence>
<dbReference type="InterPro" id="IPR050147">
    <property type="entry name" value="Ser/Thr_Dehydratase"/>
</dbReference>
<comment type="cofactor">
    <cofactor evidence="1">
        <name>pyridoxal 5'-phosphate</name>
        <dbReference type="ChEBI" id="CHEBI:597326"/>
    </cofactor>
</comment>
<keyword evidence="3" id="KW-0663">Pyridoxal phosphate</keyword>